<dbReference type="InParanoid" id="A0A1D8PQD7"/>
<dbReference type="OrthoDB" id="411017at2759"/>
<organism evidence="7 8">
    <name type="scientific">Candida albicans (strain SC5314 / ATCC MYA-2876)</name>
    <name type="common">Yeast</name>
    <dbReference type="NCBI Taxonomy" id="237561"/>
    <lineage>
        <taxon>Eukaryota</taxon>
        <taxon>Fungi</taxon>
        <taxon>Dikarya</taxon>
        <taxon>Ascomycota</taxon>
        <taxon>Saccharomycotina</taxon>
        <taxon>Pichiomycetes</taxon>
        <taxon>Debaryomycetaceae</taxon>
        <taxon>Candida/Lodderomyces clade</taxon>
        <taxon>Candida</taxon>
    </lineage>
</organism>
<dbReference type="SMR" id="A0A1D8PQD7"/>
<accession>A0A1D8PQD7</accession>
<dbReference type="InterPro" id="IPR008733">
    <property type="entry name" value="PEX11"/>
</dbReference>
<sequence>MVVDTLIYHPTLSKLIKFWDSTPKREKTFRLLSYLSRFLGYYAYKKGYSKETIELWSNLKAHFTFIRKAMRFFKPINHLQLASKAFDNKLMDPILQFTTIIRNLGYAGYLTIDAIVFFKLLGIIDKKKYPNLGKYASRFWLLGLIAGLINSLRIIYSLNSYENDQKNTQDEKVKVKETETETETKADTVAINQKLYQAKRKLIWDLLDTFIALNSLDILHFTEGDVGLAGVITSLLGLQDLWKAT</sequence>
<proteinExistence type="predicted"/>
<dbReference type="GO" id="GO:0044375">
    <property type="term" value="P:regulation of peroxisome size"/>
    <property type="evidence" value="ECO:0007669"/>
    <property type="project" value="EnsemblFungi"/>
</dbReference>
<dbReference type="VEuPathDB" id="FungiDB:C6_04310W_A"/>
<reference evidence="7 8" key="2">
    <citation type="journal article" date="2007" name="Genome Biol.">
        <title>Assembly of the Candida albicans genome into sixteen supercontigs aligned on the eight chromosomes.</title>
        <authorList>
            <person name="van het Hoog M."/>
            <person name="Rast T.J."/>
            <person name="Martchenko M."/>
            <person name="Grindle S."/>
            <person name="Dignard D."/>
            <person name="Hogues H."/>
            <person name="Cuomo C."/>
            <person name="Berriman M."/>
            <person name="Scherer S."/>
            <person name="Magee B.B."/>
            <person name="Whiteway M."/>
            <person name="Chibana H."/>
            <person name="Nantel A."/>
            <person name="Magee P.T."/>
        </authorList>
    </citation>
    <scope>GENOME REANNOTATION</scope>
    <source>
        <strain evidence="8">SC5314 / ATCC MYA-2876</strain>
    </source>
</reference>
<dbReference type="FunCoup" id="A0A1D8PQD7">
    <property type="interactions" value="278"/>
</dbReference>
<keyword evidence="5" id="KW-0812">Transmembrane</keyword>
<dbReference type="GO" id="GO:1990429">
    <property type="term" value="C:peroxisomal importomer complex"/>
    <property type="evidence" value="ECO:0007669"/>
    <property type="project" value="EnsemblFungi"/>
</dbReference>
<comment type="subcellular location">
    <subcellularLocation>
        <location evidence="4">Peroxisome membrane</location>
    </subcellularLocation>
</comment>
<reference evidence="7 8" key="1">
    <citation type="journal article" date="2004" name="Proc. Natl. Acad. Sci. U.S.A.">
        <title>The diploid genome sequence of Candida albicans.</title>
        <authorList>
            <person name="Jones T."/>
            <person name="Federspiel N.A."/>
            <person name="Chibana H."/>
            <person name="Dungan J."/>
            <person name="Kalman S."/>
            <person name="Magee B.B."/>
            <person name="Newport G."/>
            <person name="Thorstenson Y.R."/>
            <person name="Agabian N."/>
            <person name="Magee P.T."/>
            <person name="Davis R.W."/>
            <person name="Scherer S."/>
        </authorList>
    </citation>
    <scope>NUCLEOTIDE SEQUENCE [LARGE SCALE GENOMIC DNA]</scope>
    <source>
        <strain evidence="8">SC5314 / ATCC MYA-2876</strain>
    </source>
</reference>
<dbReference type="GeneID" id="3646288"/>
<dbReference type="STRING" id="237561.A0A1D8PQD7"/>
<dbReference type="GO" id="GO:0005778">
    <property type="term" value="C:peroxisomal membrane"/>
    <property type="evidence" value="ECO:0000266"/>
    <property type="project" value="CGD"/>
</dbReference>
<keyword evidence="5" id="KW-1133">Transmembrane helix</keyword>
<evidence type="ECO:0000313" key="7">
    <source>
        <dbReference type="EMBL" id="AOW30349.1"/>
    </source>
</evidence>
<keyword evidence="2 5" id="KW-0472">Membrane</keyword>
<dbReference type="GO" id="GO:0001579">
    <property type="term" value="P:medium-chain fatty acid transport"/>
    <property type="evidence" value="ECO:0007669"/>
    <property type="project" value="EnsemblFungi"/>
</dbReference>
<dbReference type="OMA" id="KCTPGTI"/>
<keyword evidence="1" id="KW-0962">Peroxisome biogenesis</keyword>
<dbReference type="KEGG" id="cal:CAALFM_C604310WA"/>
<dbReference type="GO" id="GO:0019395">
    <property type="term" value="P:fatty acid oxidation"/>
    <property type="evidence" value="ECO:0000266"/>
    <property type="project" value="CGD"/>
</dbReference>
<dbReference type="Pfam" id="PF05648">
    <property type="entry name" value="PEX11"/>
    <property type="match status" value="1"/>
</dbReference>
<dbReference type="PANTHER" id="PTHR12652:SF50">
    <property type="entry name" value="PEROXIN 11"/>
    <property type="match status" value="1"/>
</dbReference>
<evidence type="ECO:0000256" key="4">
    <source>
        <dbReference type="ARBA" id="ARBA00046271"/>
    </source>
</evidence>
<evidence type="ECO:0000313" key="6">
    <source>
        <dbReference type="CGD" id="CAL0000200064"/>
    </source>
</evidence>
<evidence type="ECO:0000256" key="2">
    <source>
        <dbReference type="ARBA" id="ARBA00023136"/>
    </source>
</evidence>
<feature type="transmembrane region" description="Helical" evidence="5">
    <location>
        <begin position="136"/>
        <end position="156"/>
    </location>
</feature>
<evidence type="ECO:0000256" key="1">
    <source>
        <dbReference type="ARBA" id="ARBA00022593"/>
    </source>
</evidence>
<dbReference type="eggNOG" id="KOG4186">
    <property type="taxonomic scope" value="Eukaryota"/>
</dbReference>
<dbReference type="GO" id="GO:0006631">
    <property type="term" value="P:fatty acid metabolic process"/>
    <property type="evidence" value="ECO:0000266"/>
    <property type="project" value="CGD"/>
</dbReference>
<dbReference type="Proteomes" id="UP000000559">
    <property type="component" value="Chromosome 6"/>
</dbReference>
<gene>
    <name evidence="6 7" type="primary">PEX11</name>
    <name evidence="7" type="ordered locus">CAALFM_C604310WA</name>
    <name evidence="6" type="ordered locus">orf19.8690</name>
</gene>
<evidence type="ECO:0000313" key="8">
    <source>
        <dbReference type="Proteomes" id="UP000000559"/>
    </source>
</evidence>
<dbReference type="CGD" id="CAL0000200064">
    <property type="gene designation" value="PEX11"/>
</dbReference>
<keyword evidence="3" id="KW-0576">Peroxisome</keyword>
<keyword evidence="8" id="KW-1185">Reference proteome</keyword>
<dbReference type="RefSeq" id="XP_712102.2">
    <property type="nucleotide sequence ID" value="XM_707009.2"/>
</dbReference>
<evidence type="ECO:0000256" key="5">
    <source>
        <dbReference type="SAM" id="Phobius"/>
    </source>
</evidence>
<dbReference type="EMBL" id="CP017628">
    <property type="protein sequence ID" value="AOW30349.1"/>
    <property type="molecule type" value="Genomic_DNA"/>
</dbReference>
<dbReference type="AlphaFoldDB" id="A0A1D8PQD7"/>
<feature type="transmembrane region" description="Helical" evidence="5">
    <location>
        <begin position="104"/>
        <end position="124"/>
    </location>
</feature>
<dbReference type="GO" id="GO:0016559">
    <property type="term" value="P:peroxisome fission"/>
    <property type="evidence" value="ECO:0000318"/>
    <property type="project" value="GO_Central"/>
</dbReference>
<protein>
    <submittedName>
        <fullName evidence="7">Pex11p</fullName>
    </submittedName>
</protein>
<name>A0A1D8PQD7_CANAL</name>
<evidence type="ECO:0000256" key="3">
    <source>
        <dbReference type="ARBA" id="ARBA00023140"/>
    </source>
</evidence>
<reference evidence="7 8" key="3">
    <citation type="journal article" date="2013" name="Genome Biol.">
        <title>Assembly of a phased diploid Candida albicans genome facilitates allele-specific measurements and provides a simple model for repeat and indel structure.</title>
        <authorList>
            <person name="Muzzey D."/>
            <person name="Schwartz K."/>
            <person name="Weissman J.S."/>
            <person name="Sherlock G."/>
        </authorList>
    </citation>
    <scope>NUCLEOTIDE SEQUENCE [LARGE SCALE GENOMIC DNA]</scope>
    <source>
        <strain evidence="8">SC5314 / ATCC MYA-2876</strain>
    </source>
</reference>
<dbReference type="GO" id="GO:0005783">
    <property type="term" value="C:endoplasmic reticulum"/>
    <property type="evidence" value="ECO:0000266"/>
    <property type="project" value="CGD"/>
</dbReference>
<dbReference type="PANTHER" id="PTHR12652">
    <property type="entry name" value="PEROXISOMAL BIOGENESIS FACTOR 11"/>
    <property type="match status" value="1"/>
</dbReference>